<keyword evidence="3" id="KW-0336">GPI-anchor</keyword>
<keyword evidence="5" id="KW-0472">Membrane</keyword>
<keyword evidence="7" id="KW-0325">Glycoprotein</keyword>
<evidence type="ECO:0000256" key="2">
    <source>
        <dbReference type="ARBA" id="ARBA00022475"/>
    </source>
</evidence>
<dbReference type="GO" id="GO:0009055">
    <property type="term" value="F:electron transfer activity"/>
    <property type="evidence" value="ECO:0007669"/>
    <property type="project" value="InterPro"/>
</dbReference>
<dbReference type="AlphaFoldDB" id="A0A6P5XLQ0"/>
<keyword evidence="8" id="KW-0449">Lipoprotein</keyword>
<feature type="chain" id="PRO_5028130031" evidence="12">
    <location>
        <begin position="24"/>
        <end position="180"/>
    </location>
</feature>
<keyword evidence="2" id="KW-1003">Cell membrane</keyword>
<evidence type="ECO:0000256" key="8">
    <source>
        <dbReference type="ARBA" id="ARBA00023288"/>
    </source>
</evidence>
<evidence type="ECO:0000256" key="5">
    <source>
        <dbReference type="ARBA" id="ARBA00023136"/>
    </source>
</evidence>
<accession>A0A6P5XLQ0</accession>
<feature type="domain" description="Phytocyanin" evidence="13">
    <location>
        <begin position="24"/>
        <end position="128"/>
    </location>
</feature>
<evidence type="ECO:0000256" key="9">
    <source>
        <dbReference type="ARBA" id="ARBA00035011"/>
    </source>
</evidence>
<feature type="signal peptide" evidence="12">
    <location>
        <begin position="1"/>
        <end position="23"/>
    </location>
</feature>
<dbReference type="KEGG" id="dzi:111284447"/>
<name>A0A6P5XLQ0_DURZI</name>
<evidence type="ECO:0000256" key="4">
    <source>
        <dbReference type="ARBA" id="ARBA00022729"/>
    </source>
</evidence>
<keyword evidence="6" id="KW-1015">Disulfide bond</keyword>
<comment type="similarity">
    <text evidence="9">Belongs to the early nodulin-like (ENODL) family.</text>
</comment>
<evidence type="ECO:0000256" key="6">
    <source>
        <dbReference type="ARBA" id="ARBA00023157"/>
    </source>
</evidence>
<dbReference type="GO" id="GO:0098552">
    <property type="term" value="C:side of membrane"/>
    <property type="evidence" value="ECO:0007669"/>
    <property type="project" value="UniProtKB-KW"/>
</dbReference>
<evidence type="ECO:0000256" key="10">
    <source>
        <dbReference type="ARBA" id="ARBA00037626"/>
    </source>
</evidence>
<comment type="function">
    <text evidence="10">May act as a carbohydrate transporter.</text>
</comment>
<dbReference type="InterPro" id="IPR041846">
    <property type="entry name" value="ENL_dom"/>
</dbReference>
<reference evidence="15" key="1">
    <citation type="submission" date="2025-08" db="UniProtKB">
        <authorList>
            <consortium name="RefSeq"/>
        </authorList>
    </citation>
    <scope>IDENTIFICATION</scope>
    <source>
        <tissue evidence="15">Fruit stalk</tissue>
    </source>
</reference>
<gene>
    <name evidence="15" type="primary">LOC111284447</name>
</gene>
<dbReference type="Pfam" id="PF02298">
    <property type="entry name" value="Cu_bind_like"/>
    <property type="match status" value="1"/>
</dbReference>
<dbReference type="PROSITE" id="PS51485">
    <property type="entry name" value="PHYTOCYANIN"/>
    <property type="match status" value="1"/>
</dbReference>
<feature type="compositionally biased region" description="Low complexity" evidence="11">
    <location>
        <begin position="148"/>
        <end position="160"/>
    </location>
</feature>
<sequence>MASLKTLVPVLVLAFVLFSFCEAKDILVGGSENAWKIPNNSSDSLNQWARKYRFRVGDFLILKYDSKVDSVLQVTKENYESCNTSKPINEYKDGNTKVELDESGPFYFISGADGHCQKGQKLQVVVMSEKHYDHDNPPVEPPTPAAAPVPSKSSTSQAQAKKGGCSLASASLLGVAFTFV</sequence>
<dbReference type="InterPro" id="IPR039391">
    <property type="entry name" value="Phytocyanin-like"/>
</dbReference>
<dbReference type="Gene3D" id="2.60.40.420">
    <property type="entry name" value="Cupredoxins - blue copper proteins"/>
    <property type="match status" value="1"/>
</dbReference>
<keyword evidence="14" id="KW-1185">Reference proteome</keyword>
<dbReference type="GeneID" id="111284447"/>
<dbReference type="SUPFAM" id="SSF49503">
    <property type="entry name" value="Cupredoxins"/>
    <property type="match status" value="1"/>
</dbReference>
<evidence type="ECO:0000313" key="15">
    <source>
        <dbReference type="RefSeq" id="XP_022728841.1"/>
    </source>
</evidence>
<dbReference type="GO" id="GO:0005886">
    <property type="term" value="C:plasma membrane"/>
    <property type="evidence" value="ECO:0007669"/>
    <property type="project" value="UniProtKB-SubCell"/>
</dbReference>
<organism evidence="14 15">
    <name type="scientific">Durio zibethinus</name>
    <name type="common">Durian</name>
    <dbReference type="NCBI Taxonomy" id="66656"/>
    <lineage>
        <taxon>Eukaryota</taxon>
        <taxon>Viridiplantae</taxon>
        <taxon>Streptophyta</taxon>
        <taxon>Embryophyta</taxon>
        <taxon>Tracheophyta</taxon>
        <taxon>Spermatophyta</taxon>
        <taxon>Magnoliopsida</taxon>
        <taxon>eudicotyledons</taxon>
        <taxon>Gunneridae</taxon>
        <taxon>Pentapetalae</taxon>
        <taxon>rosids</taxon>
        <taxon>malvids</taxon>
        <taxon>Malvales</taxon>
        <taxon>Malvaceae</taxon>
        <taxon>Helicteroideae</taxon>
        <taxon>Durio</taxon>
    </lineage>
</organism>
<evidence type="ECO:0000256" key="1">
    <source>
        <dbReference type="ARBA" id="ARBA00004609"/>
    </source>
</evidence>
<dbReference type="RefSeq" id="XP_022728841.1">
    <property type="nucleotide sequence ID" value="XM_022873106.1"/>
</dbReference>
<evidence type="ECO:0000256" key="3">
    <source>
        <dbReference type="ARBA" id="ARBA00022622"/>
    </source>
</evidence>
<dbReference type="Proteomes" id="UP000515121">
    <property type="component" value="Unplaced"/>
</dbReference>
<dbReference type="OrthoDB" id="1937044at2759"/>
<evidence type="ECO:0000256" key="11">
    <source>
        <dbReference type="SAM" id="MobiDB-lite"/>
    </source>
</evidence>
<dbReference type="CDD" id="cd11019">
    <property type="entry name" value="OsENODL1_like"/>
    <property type="match status" value="1"/>
</dbReference>
<dbReference type="PANTHER" id="PTHR33021">
    <property type="entry name" value="BLUE COPPER PROTEIN"/>
    <property type="match status" value="1"/>
</dbReference>
<feature type="region of interest" description="Disordered" evidence="11">
    <location>
        <begin position="131"/>
        <end position="160"/>
    </location>
</feature>
<feature type="compositionally biased region" description="Pro residues" evidence="11">
    <location>
        <begin position="138"/>
        <end position="147"/>
    </location>
</feature>
<dbReference type="InterPro" id="IPR003245">
    <property type="entry name" value="Phytocyanin_dom"/>
</dbReference>
<evidence type="ECO:0000256" key="7">
    <source>
        <dbReference type="ARBA" id="ARBA00023180"/>
    </source>
</evidence>
<dbReference type="InterPro" id="IPR008972">
    <property type="entry name" value="Cupredoxin"/>
</dbReference>
<evidence type="ECO:0000256" key="12">
    <source>
        <dbReference type="SAM" id="SignalP"/>
    </source>
</evidence>
<evidence type="ECO:0000259" key="13">
    <source>
        <dbReference type="PROSITE" id="PS51485"/>
    </source>
</evidence>
<keyword evidence="4 12" id="KW-0732">Signal</keyword>
<proteinExistence type="inferred from homology"/>
<dbReference type="FunFam" id="2.60.40.420:FF:000069">
    <property type="entry name" value="Early nodulin-like protein 1"/>
    <property type="match status" value="1"/>
</dbReference>
<protein>
    <submittedName>
        <fullName evidence="15">Early nodulin-like protein 1</fullName>
    </submittedName>
</protein>
<dbReference type="PANTHER" id="PTHR33021:SF519">
    <property type="entry name" value="EARLY NODULIN-LIKE PROTEIN 10"/>
    <property type="match status" value="1"/>
</dbReference>
<evidence type="ECO:0000313" key="14">
    <source>
        <dbReference type="Proteomes" id="UP000515121"/>
    </source>
</evidence>
<comment type="subcellular location">
    <subcellularLocation>
        <location evidence="1">Cell membrane</location>
        <topology evidence="1">Lipid-anchor</topology>
        <topology evidence="1">GPI-anchor</topology>
    </subcellularLocation>
</comment>